<dbReference type="Gene3D" id="1.50.10.100">
    <property type="entry name" value="Chondroitin AC/alginate lyase"/>
    <property type="match status" value="1"/>
</dbReference>
<keyword evidence="4 7" id="KW-0456">Lyase</keyword>
<feature type="domain" description="Heparinase II/III-like C-terminal" evidence="5">
    <location>
        <begin position="344"/>
        <end position="565"/>
    </location>
</feature>
<dbReference type="GO" id="GO:0016829">
    <property type="term" value="F:lyase activity"/>
    <property type="evidence" value="ECO:0007669"/>
    <property type="project" value="UniProtKB-KW"/>
</dbReference>
<name>A0A7C4QPH3_9PLAN</name>
<evidence type="ECO:0000256" key="3">
    <source>
        <dbReference type="ARBA" id="ARBA00022764"/>
    </source>
</evidence>
<dbReference type="SUPFAM" id="SSF48230">
    <property type="entry name" value="Chondroitin AC/alginate lyase"/>
    <property type="match status" value="1"/>
</dbReference>
<dbReference type="InterPro" id="IPR012480">
    <property type="entry name" value="Hepar_II_III_C"/>
</dbReference>
<dbReference type="GO" id="GO:0042597">
    <property type="term" value="C:periplasmic space"/>
    <property type="evidence" value="ECO:0007669"/>
    <property type="project" value="UniProtKB-SubCell"/>
</dbReference>
<evidence type="ECO:0000259" key="5">
    <source>
        <dbReference type="Pfam" id="PF07940"/>
    </source>
</evidence>
<feature type="domain" description="Heparin-sulfate lyase N-terminal" evidence="6">
    <location>
        <begin position="90"/>
        <end position="321"/>
    </location>
</feature>
<reference evidence="7" key="1">
    <citation type="journal article" date="2020" name="mSystems">
        <title>Genome- and Community-Level Interaction Insights into Carbon Utilization and Element Cycling Functions of Hydrothermarchaeota in Hydrothermal Sediment.</title>
        <authorList>
            <person name="Zhou Z."/>
            <person name="Liu Y."/>
            <person name="Xu W."/>
            <person name="Pan J."/>
            <person name="Luo Z.H."/>
            <person name="Li M."/>
        </authorList>
    </citation>
    <scope>NUCLEOTIDE SEQUENCE [LARGE SCALE GENOMIC DNA]</scope>
    <source>
        <strain evidence="7">SpSt-508</strain>
    </source>
</reference>
<evidence type="ECO:0000256" key="4">
    <source>
        <dbReference type="ARBA" id="ARBA00023239"/>
    </source>
</evidence>
<dbReference type="PANTHER" id="PTHR39210">
    <property type="entry name" value="HEPARIN-SULFATE LYASE"/>
    <property type="match status" value="1"/>
</dbReference>
<evidence type="ECO:0000259" key="6">
    <source>
        <dbReference type="Pfam" id="PF16889"/>
    </source>
</evidence>
<gene>
    <name evidence="7" type="ORF">ENS64_10030</name>
</gene>
<comment type="caution">
    <text evidence="7">The sequence shown here is derived from an EMBL/GenBank/DDBJ whole genome shotgun (WGS) entry which is preliminary data.</text>
</comment>
<organism evidence="7">
    <name type="scientific">Schlesneria paludicola</name>
    <dbReference type="NCBI Taxonomy" id="360056"/>
    <lineage>
        <taxon>Bacteria</taxon>
        <taxon>Pseudomonadati</taxon>
        <taxon>Planctomycetota</taxon>
        <taxon>Planctomycetia</taxon>
        <taxon>Planctomycetales</taxon>
        <taxon>Planctomycetaceae</taxon>
        <taxon>Schlesneria</taxon>
    </lineage>
</organism>
<dbReference type="InterPro" id="IPR031680">
    <property type="entry name" value="Hepar_II_III_N"/>
</dbReference>
<accession>A0A7C4QPH3</accession>
<keyword evidence="3" id="KW-0574">Periplasm</keyword>
<keyword evidence="2" id="KW-0732">Signal</keyword>
<dbReference type="InterPro" id="IPR008929">
    <property type="entry name" value="Chondroitin_lyas"/>
</dbReference>
<evidence type="ECO:0000256" key="2">
    <source>
        <dbReference type="ARBA" id="ARBA00022729"/>
    </source>
</evidence>
<dbReference type="EMBL" id="DSVQ01000012">
    <property type="protein sequence ID" value="HGT39584.1"/>
    <property type="molecule type" value="Genomic_DNA"/>
</dbReference>
<evidence type="ECO:0000256" key="1">
    <source>
        <dbReference type="ARBA" id="ARBA00004418"/>
    </source>
</evidence>
<protein>
    <submittedName>
        <fullName evidence="7">Alginate lyase family protein</fullName>
    </submittedName>
</protein>
<dbReference type="Gene3D" id="2.70.98.70">
    <property type="match status" value="1"/>
</dbReference>
<dbReference type="PANTHER" id="PTHR39210:SF1">
    <property type="entry name" value="HEPARIN-SULFATE LYASE"/>
    <property type="match status" value="1"/>
</dbReference>
<sequence length="583" mass="66965">MRLDHVPRLVRTVRHLRSSQLWWRTRYLVERKLPLLPGRHTSAVPQAVPLREEGVPWIAPFHRLGPTGNQAVECLLAGDFHHLGRTVRIGRDDPDWERGGAQAGRLWQITLHYHGWVYDLAEAAVQGDARALPLLQHYLEHWLAACRLHKVGADSLIWNSFAIATRLGWWVRALELLRRGQAALPPDFILRWQHSLSRQAQYLSHHLEWDLRANHLLRDAVGLAWAGRYLAGRAADRWLKLAGELADSQAVEQVLPDGGHFERSPMYHIHVLEDFLTLERLVTNVPAQRRLRETCLRMAEFCRWLRHPDGTLPLFNDGAHGAVSLPGEILERMAHEGWDVPQTMPRGLKHFEQTGLLAWHDNPWTLFWDVGDVGPGYQPGHAHADTLTLECSFQGRRLIVDPGTYGYDRDDRRRYDRATAAHNTVCVDQADSSEVWHIFRVGARAKPLGVDVIPRRSGFTAWAAHTGYDRRPGSPRHARQLSVEERRVVRIVDQVQGHGCHHLEGGWLLAPEWQPQQLASGWYVRSGTDALRIRIDTQHPVHLSIEPRPWHPEYGVERNTQRLVWRCQHTLPFEMVTTWEPVG</sequence>
<dbReference type="Pfam" id="PF07940">
    <property type="entry name" value="Hepar_II_III_C"/>
    <property type="match status" value="1"/>
</dbReference>
<dbReference type="AlphaFoldDB" id="A0A7C4QPH3"/>
<dbReference type="Pfam" id="PF16889">
    <property type="entry name" value="Hepar_II_III_N"/>
    <property type="match status" value="1"/>
</dbReference>
<comment type="subcellular location">
    <subcellularLocation>
        <location evidence="1">Periplasm</location>
    </subcellularLocation>
</comment>
<evidence type="ECO:0000313" key="7">
    <source>
        <dbReference type="EMBL" id="HGT39584.1"/>
    </source>
</evidence>
<proteinExistence type="predicted"/>